<dbReference type="InterPro" id="IPR012454">
    <property type="entry name" value="DUF1659"/>
</dbReference>
<protein>
    <recommendedName>
        <fullName evidence="1">DUF1659 domain-containing protein</fullName>
    </recommendedName>
</protein>
<evidence type="ECO:0000259" key="1">
    <source>
        <dbReference type="Pfam" id="PF07872"/>
    </source>
</evidence>
<dbReference type="OrthoDB" id="48766at2"/>
<feature type="domain" description="DUF1659" evidence="1">
    <location>
        <begin position="3"/>
        <end position="70"/>
    </location>
</feature>
<organism evidence="2 3">
    <name type="scientific">Domibacillus antri</name>
    <dbReference type="NCBI Taxonomy" id="1714264"/>
    <lineage>
        <taxon>Bacteria</taxon>
        <taxon>Bacillati</taxon>
        <taxon>Bacillota</taxon>
        <taxon>Bacilli</taxon>
        <taxon>Bacillales</taxon>
        <taxon>Bacillaceae</taxon>
        <taxon>Domibacillus</taxon>
    </lineage>
</organism>
<sequence length="71" mass="7488">MATMTLNKSTLRLVFDHGVDESGKSVYKAKSYSNVKPAATADQFQAVANAIAALSSLPLASVERSDTSVIN</sequence>
<evidence type="ECO:0000313" key="2">
    <source>
        <dbReference type="EMBL" id="OLN22220.1"/>
    </source>
</evidence>
<dbReference type="STRING" id="1714264.BTO30_10755"/>
<name>A0A1Q8Q4E5_9BACI</name>
<keyword evidence="3" id="KW-1185">Reference proteome</keyword>
<dbReference type="Pfam" id="PF07872">
    <property type="entry name" value="DUF1659"/>
    <property type="match status" value="1"/>
</dbReference>
<dbReference type="AlphaFoldDB" id="A0A1Q8Q4E5"/>
<dbReference type="Proteomes" id="UP000185568">
    <property type="component" value="Unassembled WGS sequence"/>
</dbReference>
<proteinExistence type="predicted"/>
<comment type="caution">
    <text evidence="2">The sequence shown here is derived from an EMBL/GenBank/DDBJ whole genome shotgun (WGS) entry which is preliminary data.</text>
</comment>
<reference evidence="2 3" key="1">
    <citation type="submission" date="2016-12" db="EMBL/GenBank/DDBJ databases">
        <title>Domibacillus antri genome sequencing.</title>
        <authorList>
            <person name="Verma A."/>
            <person name="Krishnamurthi S."/>
        </authorList>
    </citation>
    <scope>NUCLEOTIDE SEQUENCE [LARGE SCALE GENOMIC DNA]</scope>
    <source>
        <strain evidence="2 3">XD80</strain>
    </source>
</reference>
<dbReference type="EMBL" id="MSDU01000022">
    <property type="protein sequence ID" value="OLN22220.1"/>
    <property type="molecule type" value="Genomic_DNA"/>
</dbReference>
<dbReference type="RefSeq" id="WP_075398730.1">
    <property type="nucleotide sequence ID" value="NZ_MSDU01000022.1"/>
</dbReference>
<gene>
    <name evidence="2" type="ORF">BTO30_10755</name>
</gene>
<accession>A0A1Q8Q4E5</accession>
<evidence type="ECO:0000313" key="3">
    <source>
        <dbReference type="Proteomes" id="UP000185568"/>
    </source>
</evidence>